<reference evidence="2" key="2">
    <citation type="submission" date="2022-10" db="EMBL/GenBank/DDBJ databases">
        <authorList>
            <consortium name="ENA_rothamsted_submissions"/>
            <consortium name="culmorum"/>
            <person name="King R."/>
        </authorList>
    </citation>
    <scope>NUCLEOTIDE SEQUENCE</scope>
</reference>
<dbReference type="Pfam" id="PF00650">
    <property type="entry name" value="CRAL_TRIO"/>
    <property type="match status" value="1"/>
</dbReference>
<dbReference type="OrthoDB" id="75724at2759"/>
<evidence type="ECO:0000313" key="2">
    <source>
        <dbReference type="EMBL" id="CAH1117990.1"/>
    </source>
</evidence>
<gene>
    <name evidence="2" type="ORF">PHAECO_LOCUS1450</name>
</gene>
<keyword evidence="3" id="KW-1185">Reference proteome</keyword>
<dbReference type="Gene3D" id="1.20.5.1200">
    <property type="entry name" value="Alpha-tocopherol transfer"/>
    <property type="match status" value="1"/>
</dbReference>
<evidence type="ECO:0000259" key="1">
    <source>
        <dbReference type="PROSITE" id="PS50191"/>
    </source>
</evidence>
<dbReference type="EMBL" id="OU896716">
    <property type="protein sequence ID" value="CAH1117990.1"/>
    <property type="molecule type" value="Genomic_DNA"/>
</dbReference>
<dbReference type="SMART" id="SM01100">
    <property type="entry name" value="CRAL_TRIO_N"/>
    <property type="match status" value="1"/>
</dbReference>
<dbReference type="PROSITE" id="PS50191">
    <property type="entry name" value="CRAL_TRIO"/>
    <property type="match status" value="1"/>
</dbReference>
<name>A0A9P0GQ24_PHACE</name>
<dbReference type="PRINTS" id="PR00180">
    <property type="entry name" value="CRETINALDHBP"/>
</dbReference>
<reference evidence="2" key="1">
    <citation type="submission" date="2022-01" db="EMBL/GenBank/DDBJ databases">
        <authorList>
            <person name="King R."/>
        </authorList>
    </citation>
    <scope>NUCLEOTIDE SEQUENCE</scope>
</reference>
<dbReference type="InterPro" id="IPR036865">
    <property type="entry name" value="CRAL-TRIO_dom_sf"/>
</dbReference>
<evidence type="ECO:0000313" key="3">
    <source>
        <dbReference type="Proteomes" id="UP001153737"/>
    </source>
</evidence>
<dbReference type="AlphaFoldDB" id="A0A9P0GQ24"/>
<dbReference type="GO" id="GO:1902936">
    <property type="term" value="F:phosphatidylinositol bisphosphate binding"/>
    <property type="evidence" value="ECO:0007669"/>
    <property type="project" value="TreeGrafter"/>
</dbReference>
<dbReference type="CDD" id="cd00170">
    <property type="entry name" value="SEC14"/>
    <property type="match status" value="1"/>
</dbReference>
<protein>
    <recommendedName>
        <fullName evidence="1">CRAL-TRIO domain-containing protein</fullName>
    </recommendedName>
</protein>
<dbReference type="PANTHER" id="PTHR10174">
    <property type="entry name" value="ALPHA-TOCOPHEROL TRANSFER PROTEIN-RELATED"/>
    <property type="match status" value="1"/>
</dbReference>
<dbReference type="SMART" id="SM00516">
    <property type="entry name" value="SEC14"/>
    <property type="match status" value="1"/>
</dbReference>
<dbReference type="GO" id="GO:0016020">
    <property type="term" value="C:membrane"/>
    <property type="evidence" value="ECO:0007669"/>
    <property type="project" value="TreeGrafter"/>
</dbReference>
<sequence>MSSPFALNTGHLDAETVAQAEKELRETLELRAQAFTELRALLKDDSTIFFADDDETLTIFLRPCKWYAQSAYELMKRISLFKDKHKAIIDNLLPEDEKVAFTEHKVVNVLTNRDHKGRRILIVNAGATWDPSKVTSDQIFRMFYLIHEAAVLEQETQVKGVVVIMDYDDMGMKQVKGLGPAFSMLLLSFIQEAMPLRLKEVHMVKQPFIFNMVWQLFKPFVKQKLKGRIFFHGSKMSSLHKHLDPSHLPKDYGGVLPAIDYSGKDWYPVVNDVIDHIKRMNSYGLTKK</sequence>
<dbReference type="Proteomes" id="UP001153737">
    <property type="component" value="Chromosome 10"/>
</dbReference>
<feature type="domain" description="CRAL-TRIO" evidence="1">
    <location>
        <begin position="97"/>
        <end position="260"/>
    </location>
</feature>
<dbReference type="InterPro" id="IPR001251">
    <property type="entry name" value="CRAL-TRIO_dom"/>
</dbReference>
<dbReference type="Gene3D" id="3.40.525.10">
    <property type="entry name" value="CRAL-TRIO lipid binding domain"/>
    <property type="match status" value="1"/>
</dbReference>
<dbReference type="InterPro" id="IPR011074">
    <property type="entry name" value="CRAL/TRIO_N_dom"/>
</dbReference>
<dbReference type="InterPro" id="IPR036273">
    <property type="entry name" value="CRAL/TRIO_N_dom_sf"/>
</dbReference>
<dbReference type="Gene3D" id="1.10.8.20">
    <property type="entry name" value="N-terminal domain of phosphatidylinositol transfer protein sec14p"/>
    <property type="match status" value="1"/>
</dbReference>
<accession>A0A9P0GQ24</accession>
<dbReference type="PANTHER" id="PTHR10174:SF212">
    <property type="entry name" value="MIP26555P1"/>
    <property type="match status" value="1"/>
</dbReference>
<dbReference type="SUPFAM" id="SSF52087">
    <property type="entry name" value="CRAL/TRIO domain"/>
    <property type="match status" value="1"/>
</dbReference>
<organism evidence="2 3">
    <name type="scientific">Phaedon cochleariae</name>
    <name type="common">Mustard beetle</name>
    <dbReference type="NCBI Taxonomy" id="80249"/>
    <lineage>
        <taxon>Eukaryota</taxon>
        <taxon>Metazoa</taxon>
        <taxon>Ecdysozoa</taxon>
        <taxon>Arthropoda</taxon>
        <taxon>Hexapoda</taxon>
        <taxon>Insecta</taxon>
        <taxon>Pterygota</taxon>
        <taxon>Neoptera</taxon>
        <taxon>Endopterygota</taxon>
        <taxon>Coleoptera</taxon>
        <taxon>Polyphaga</taxon>
        <taxon>Cucujiformia</taxon>
        <taxon>Chrysomeloidea</taxon>
        <taxon>Chrysomelidae</taxon>
        <taxon>Chrysomelinae</taxon>
        <taxon>Chrysomelini</taxon>
        <taxon>Phaedon</taxon>
    </lineage>
</organism>
<dbReference type="SUPFAM" id="SSF46938">
    <property type="entry name" value="CRAL/TRIO N-terminal domain"/>
    <property type="match status" value="1"/>
</dbReference>
<proteinExistence type="predicted"/>